<name>A0A1B6ETS7_9HEMI</name>
<proteinExistence type="predicted"/>
<evidence type="ECO:0000313" key="3">
    <source>
        <dbReference type="EMBL" id="JAS41278.1"/>
    </source>
</evidence>
<dbReference type="Pfam" id="PF01712">
    <property type="entry name" value="dNK"/>
    <property type="match status" value="1"/>
</dbReference>
<dbReference type="FunFam" id="3.40.50.300:FF:001571">
    <property type="entry name" value="Deoxynucleoside kinase"/>
    <property type="match status" value="1"/>
</dbReference>
<dbReference type="EMBL" id="GECZ01028491">
    <property type="protein sequence ID" value="JAS41278.1"/>
    <property type="molecule type" value="Transcribed_RNA"/>
</dbReference>
<dbReference type="InterPro" id="IPR031314">
    <property type="entry name" value="DNK_dom"/>
</dbReference>
<reference evidence="3" key="1">
    <citation type="submission" date="2015-11" db="EMBL/GenBank/DDBJ databases">
        <title>De novo transcriptome assembly of four potential Pierce s Disease insect vectors from Arizona vineyards.</title>
        <authorList>
            <person name="Tassone E.E."/>
        </authorList>
    </citation>
    <scope>NUCLEOTIDE SEQUENCE</scope>
</reference>
<dbReference type="GO" id="GO:0019136">
    <property type="term" value="F:deoxynucleoside kinase activity"/>
    <property type="evidence" value="ECO:0007669"/>
    <property type="project" value="TreeGrafter"/>
</dbReference>
<feature type="compositionally biased region" description="Polar residues" evidence="1">
    <location>
        <begin position="272"/>
        <end position="287"/>
    </location>
</feature>
<evidence type="ECO:0000259" key="2">
    <source>
        <dbReference type="Pfam" id="PF01712"/>
    </source>
</evidence>
<protein>
    <recommendedName>
        <fullName evidence="2">Deoxynucleoside kinase domain-containing protein</fullName>
    </recommendedName>
</protein>
<evidence type="ECO:0000256" key="1">
    <source>
        <dbReference type="SAM" id="MobiDB-lite"/>
    </source>
</evidence>
<feature type="domain" description="Deoxynucleoside kinase" evidence="2">
    <location>
        <begin position="52"/>
        <end position="253"/>
    </location>
</feature>
<gene>
    <name evidence="3" type="ORF">g.13213</name>
</gene>
<dbReference type="InterPro" id="IPR050566">
    <property type="entry name" value="Deoxyribonucleoside_kinase"/>
</dbReference>
<dbReference type="Gene3D" id="3.40.50.300">
    <property type="entry name" value="P-loop containing nucleotide triphosphate hydrolases"/>
    <property type="match status" value="1"/>
</dbReference>
<accession>A0A1B6ETS7</accession>
<dbReference type="GO" id="GO:0005739">
    <property type="term" value="C:mitochondrion"/>
    <property type="evidence" value="ECO:0007669"/>
    <property type="project" value="TreeGrafter"/>
</dbReference>
<dbReference type="CDD" id="cd01673">
    <property type="entry name" value="dNK"/>
    <property type="match status" value="1"/>
</dbReference>
<dbReference type="InterPro" id="IPR027417">
    <property type="entry name" value="P-loop_NTPase"/>
</dbReference>
<dbReference type="AlphaFoldDB" id="A0A1B6ETS7"/>
<dbReference type="PANTHER" id="PTHR10513">
    <property type="entry name" value="DEOXYNUCLEOSIDE KINASE"/>
    <property type="match status" value="1"/>
</dbReference>
<dbReference type="PANTHER" id="PTHR10513:SF24">
    <property type="entry name" value="THYMIDINE KINASE 2, MITOCHONDRIAL"/>
    <property type="match status" value="1"/>
</dbReference>
<feature type="region of interest" description="Disordered" evidence="1">
    <location>
        <begin position="257"/>
        <end position="287"/>
    </location>
</feature>
<organism evidence="3">
    <name type="scientific">Cuerna arida</name>
    <dbReference type="NCBI Taxonomy" id="1464854"/>
    <lineage>
        <taxon>Eukaryota</taxon>
        <taxon>Metazoa</taxon>
        <taxon>Ecdysozoa</taxon>
        <taxon>Arthropoda</taxon>
        <taxon>Hexapoda</taxon>
        <taxon>Insecta</taxon>
        <taxon>Pterygota</taxon>
        <taxon>Neoptera</taxon>
        <taxon>Paraneoptera</taxon>
        <taxon>Hemiptera</taxon>
        <taxon>Auchenorrhyncha</taxon>
        <taxon>Membracoidea</taxon>
        <taxon>Cicadellidae</taxon>
        <taxon>Cicadellinae</taxon>
        <taxon>Proconiini</taxon>
        <taxon>Cuerna</taxon>
    </lineage>
</organism>
<sequence>MSTFPLKHLGHYLVISSLLKVRQISCSVVTFMNNSSKMDCKNSGGSRPFTVFVEGNIGSGKTTFLNHFSKYDAMILAEPVDVWRNVRGHNMLELMYKDQARWSLAFQTIVQKTMLDLHIRETSKPIKMMERSIYSARYCFVENLHRNKVLAPPCYAVLDEWFQWIVKNFDTRGDLIVYLRTEPEVVYQRMKARARSEEAQVPLEYLKQLHQMHEDWLLHKIAFSCPAPVIVVNANKELSDMMEEYERCESTMNTLRGSTSTAKTCSPKKSAPSYQNAVPQSPSKLVL</sequence>
<dbReference type="SUPFAM" id="SSF52540">
    <property type="entry name" value="P-loop containing nucleoside triphosphate hydrolases"/>
    <property type="match status" value="1"/>
</dbReference>